<feature type="domain" description="Xylanolytic transcriptional activator regulatory" evidence="4">
    <location>
        <begin position="263"/>
        <end position="337"/>
    </location>
</feature>
<dbReference type="GO" id="GO:0005634">
    <property type="term" value="C:nucleus"/>
    <property type="evidence" value="ECO:0007669"/>
    <property type="project" value="UniProtKB-SubCell"/>
</dbReference>
<evidence type="ECO:0000256" key="2">
    <source>
        <dbReference type="ARBA" id="ARBA00023242"/>
    </source>
</evidence>
<evidence type="ECO:0000259" key="4">
    <source>
        <dbReference type="SMART" id="SM00906"/>
    </source>
</evidence>
<feature type="compositionally biased region" description="Polar residues" evidence="3">
    <location>
        <begin position="43"/>
        <end position="55"/>
    </location>
</feature>
<evidence type="ECO:0000256" key="1">
    <source>
        <dbReference type="ARBA" id="ARBA00004123"/>
    </source>
</evidence>
<dbReference type="OrthoDB" id="4934715at2759"/>
<dbReference type="InterPro" id="IPR050613">
    <property type="entry name" value="Sec_Metabolite_Reg"/>
</dbReference>
<protein>
    <submittedName>
        <fullName evidence="5">Zn(II)2Cys6 transcription factor</fullName>
    </submittedName>
</protein>
<dbReference type="SMART" id="SM00906">
    <property type="entry name" value="Fungal_trans"/>
    <property type="match status" value="1"/>
</dbReference>
<dbReference type="PANTHER" id="PTHR31001">
    <property type="entry name" value="UNCHARACTERIZED TRANSCRIPTIONAL REGULATORY PROTEIN"/>
    <property type="match status" value="1"/>
</dbReference>
<gene>
    <name evidence="5" type="ORF">FALBO_3997</name>
</gene>
<dbReference type="Proteomes" id="UP000554235">
    <property type="component" value="Unassembled WGS sequence"/>
</dbReference>
<keyword evidence="2" id="KW-0539">Nucleus</keyword>
<organism evidence="5 6">
    <name type="scientific">Fusarium albosuccineum</name>
    <dbReference type="NCBI Taxonomy" id="1237068"/>
    <lineage>
        <taxon>Eukaryota</taxon>
        <taxon>Fungi</taxon>
        <taxon>Dikarya</taxon>
        <taxon>Ascomycota</taxon>
        <taxon>Pezizomycotina</taxon>
        <taxon>Sordariomycetes</taxon>
        <taxon>Hypocreomycetidae</taxon>
        <taxon>Hypocreales</taxon>
        <taxon>Nectriaceae</taxon>
        <taxon>Fusarium</taxon>
        <taxon>Fusarium decemcellulare species complex</taxon>
    </lineage>
</organism>
<dbReference type="CDD" id="cd12148">
    <property type="entry name" value="fungal_TF_MHR"/>
    <property type="match status" value="1"/>
</dbReference>
<dbReference type="Pfam" id="PF04082">
    <property type="entry name" value="Fungal_trans"/>
    <property type="match status" value="1"/>
</dbReference>
<comment type="subcellular location">
    <subcellularLocation>
        <location evidence="1">Nucleus</location>
    </subcellularLocation>
</comment>
<dbReference type="GO" id="GO:0003677">
    <property type="term" value="F:DNA binding"/>
    <property type="evidence" value="ECO:0007669"/>
    <property type="project" value="InterPro"/>
</dbReference>
<comment type="caution">
    <text evidence="5">The sequence shown here is derived from an EMBL/GenBank/DDBJ whole genome shotgun (WGS) entry which is preliminary data.</text>
</comment>
<keyword evidence="6" id="KW-1185">Reference proteome</keyword>
<dbReference type="GO" id="GO:0006351">
    <property type="term" value="P:DNA-templated transcription"/>
    <property type="evidence" value="ECO:0007669"/>
    <property type="project" value="InterPro"/>
</dbReference>
<proteinExistence type="predicted"/>
<evidence type="ECO:0000313" key="6">
    <source>
        <dbReference type="Proteomes" id="UP000554235"/>
    </source>
</evidence>
<name>A0A8H4PGS0_9HYPO</name>
<accession>A0A8H4PGS0</accession>
<sequence length="634" mass="71133">MMHAEGRALVDRNHRFPALSPQRPEAQSGGHHNPSIPVITDPKNLTTSNDQSLEPYSSAKGRHDYHFSLDPNPVLDNHDSETRLIGTTSWEAILRHIGSIKPHTNGEWDTSPVPGPPLQSSLLFSFSKDESIEDLVNYLPPKSAADQLVNLFASGLDIPPLPIHLPMFFRDYQIFWDNPGEVALPWLSILFSVIALALQFVLSSGIKMEGIPFVEAACRKYVAKAAECLTRSDYAKPTSKTVEAMLVYLISEHIYLGDEHFQASLILGSAIRLAIRSGYHRDPSHYRKMSLFDGEMRRRTWSLLVQLDHIFASILGLPRHISDHLSDTALPSCIADADLHEGLTTFPPTCDMEEPSSIVFLNERANLTRLLGQVTDRTTSFSELSSEDVCALDQAIDLQAESRPEWLKYPRFIDRTMDETMHLNWALEIDIFEQRTRIILHRKFLALAYTDSDHMPSRNKCLEAATRVLQHQQIMAPLSFNADRMVVQNWRILSIMSQDFLPSAMVICLDFDQYLRHGPLPGSSPIAMRGGEEVEERLALLKSYQDFLRDADKPIPGAVKAGRAIELVVSQVESTRESYVGCEGVIVAASDPHSNPYDVPASLAPTSEFLQTMVQSLSSGLDWNMWDFDNFGAL</sequence>
<reference evidence="5 6" key="1">
    <citation type="submission" date="2020-01" db="EMBL/GenBank/DDBJ databases">
        <title>Identification and distribution of gene clusters putatively required for synthesis of sphingolipid metabolism inhibitors in phylogenetically diverse species of the filamentous fungus Fusarium.</title>
        <authorList>
            <person name="Kim H.-S."/>
            <person name="Busman M."/>
            <person name="Brown D.W."/>
            <person name="Divon H."/>
            <person name="Uhlig S."/>
            <person name="Proctor R.H."/>
        </authorList>
    </citation>
    <scope>NUCLEOTIDE SEQUENCE [LARGE SCALE GENOMIC DNA]</scope>
    <source>
        <strain evidence="5 6">NRRL 20459</strain>
    </source>
</reference>
<dbReference type="EMBL" id="JAADYS010000516">
    <property type="protein sequence ID" value="KAF4469126.1"/>
    <property type="molecule type" value="Genomic_DNA"/>
</dbReference>
<evidence type="ECO:0000256" key="3">
    <source>
        <dbReference type="SAM" id="MobiDB-lite"/>
    </source>
</evidence>
<dbReference type="PANTHER" id="PTHR31001:SF49">
    <property type="entry name" value="ZN(II)2CYS6 TRANSCRIPTION FACTOR (EUROFUNG)"/>
    <property type="match status" value="1"/>
</dbReference>
<feature type="region of interest" description="Disordered" evidence="3">
    <location>
        <begin position="1"/>
        <end position="65"/>
    </location>
</feature>
<evidence type="ECO:0000313" key="5">
    <source>
        <dbReference type="EMBL" id="KAF4469126.1"/>
    </source>
</evidence>
<dbReference type="AlphaFoldDB" id="A0A8H4PGS0"/>
<dbReference type="GO" id="GO:0008270">
    <property type="term" value="F:zinc ion binding"/>
    <property type="evidence" value="ECO:0007669"/>
    <property type="project" value="InterPro"/>
</dbReference>
<feature type="compositionally biased region" description="Basic and acidic residues" evidence="3">
    <location>
        <begin position="1"/>
        <end position="14"/>
    </location>
</feature>
<dbReference type="InterPro" id="IPR007219">
    <property type="entry name" value="XnlR_reg_dom"/>
</dbReference>